<evidence type="ECO:0000256" key="3">
    <source>
        <dbReference type="ARBA" id="ARBA00023098"/>
    </source>
</evidence>
<reference evidence="5 6" key="1">
    <citation type="submission" date="2018-09" db="EMBL/GenBank/DDBJ databases">
        <authorList>
            <person name="Wang Z."/>
        </authorList>
    </citation>
    <scope>NUCLEOTIDE SEQUENCE [LARGE SCALE GENOMIC DNA]</scope>
    <source>
        <strain evidence="5 6">ALS 81</strain>
    </source>
</reference>
<dbReference type="AlphaFoldDB" id="A0A420E6I6"/>
<accession>A0A420E6I6</accession>
<dbReference type="RefSeq" id="WP_120356501.1">
    <property type="nucleotide sequence ID" value="NZ_RAQO01000011.1"/>
</dbReference>
<keyword evidence="4" id="KW-0276">Fatty acid metabolism</keyword>
<dbReference type="EMBL" id="RAQO01000011">
    <property type="protein sequence ID" value="RKF13645.1"/>
    <property type="molecule type" value="Genomic_DNA"/>
</dbReference>
<dbReference type="Proteomes" id="UP000286482">
    <property type="component" value="Unassembled WGS sequence"/>
</dbReference>
<evidence type="ECO:0000313" key="5">
    <source>
        <dbReference type="EMBL" id="RKF13645.1"/>
    </source>
</evidence>
<keyword evidence="6" id="KW-1185">Reference proteome</keyword>
<name>A0A420E6I6_9ALTE</name>
<keyword evidence="4" id="KW-0275">Fatty acid biosynthesis</keyword>
<comment type="caution">
    <text evidence="5">The sequence shown here is derived from an EMBL/GenBank/DDBJ whole genome shotgun (WGS) entry which is preliminary data.</text>
</comment>
<protein>
    <submittedName>
        <fullName evidence="5">DUF479 domain-containing protein</fullName>
    </submittedName>
</protein>
<evidence type="ECO:0000256" key="2">
    <source>
        <dbReference type="ARBA" id="ARBA00022801"/>
    </source>
</evidence>
<dbReference type="PANTHER" id="PTHR38764:SF1">
    <property type="entry name" value="ACYL CARRIER PROTEIN PHOSPHODIESTERASE"/>
    <property type="match status" value="1"/>
</dbReference>
<dbReference type="InterPro" id="IPR007431">
    <property type="entry name" value="ACP_PD"/>
</dbReference>
<sequence>MNYLAHFHLAQRTQTSISGALLGDFVKAERWQQFSDDQVFGIKLHRYIDKTIDKQLIDIQLMNKFTQGQRRYAGIVIDLYFDHLLCKHWALFNAEPLDQTIQSYYLKLNQELNHIDNLPVRLPQVLSSMQHHNWLLSYKNTGVTRHALKNIGTRLKRPVALELIYDDVLVPEHEHFEAVFLEQYPWLLQQCIDWVAHQQAQGKV</sequence>
<evidence type="ECO:0000256" key="4">
    <source>
        <dbReference type="ARBA" id="ARBA00023160"/>
    </source>
</evidence>
<organism evidence="5 6">
    <name type="scientific">Alginatibacterium sediminis</name>
    <dbReference type="NCBI Taxonomy" id="2164068"/>
    <lineage>
        <taxon>Bacteria</taxon>
        <taxon>Pseudomonadati</taxon>
        <taxon>Pseudomonadota</taxon>
        <taxon>Gammaproteobacteria</taxon>
        <taxon>Alteromonadales</taxon>
        <taxon>Alteromonadaceae</taxon>
        <taxon>Alginatibacterium</taxon>
    </lineage>
</organism>
<evidence type="ECO:0000313" key="6">
    <source>
        <dbReference type="Proteomes" id="UP000286482"/>
    </source>
</evidence>
<dbReference type="Pfam" id="PF04336">
    <property type="entry name" value="ACP_PD"/>
    <property type="match status" value="1"/>
</dbReference>
<dbReference type="GO" id="GO:0008770">
    <property type="term" value="F:[acyl-carrier-protein] phosphodiesterase activity"/>
    <property type="evidence" value="ECO:0007669"/>
    <property type="project" value="InterPro"/>
</dbReference>
<dbReference type="OrthoDB" id="8442777at2"/>
<keyword evidence="1" id="KW-0444">Lipid biosynthesis</keyword>
<proteinExistence type="predicted"/>
<keyword evidence="2" id="KW-0378">Hydrolase</keyword>
<gene>
    <name evidence="5" type="ORF">DBZ36_18660</name>
</gene>
<dbReference type="GO" id="GO:0006633">
    <property type="term" value="P:fatty acid biosynthetic process"/>
    <property type="evidence" value="ECO:0007669"/>
    <property type="project" value="UniProtKB-KW"/>
</dbReference>
<evidence type="ECO:0000256" key="1">
    <source>
        <dbReference type="ARBA" id="ARBA00022516"/>
    </source>
</evidence>
<keyword evidence="3" id="KW-0443">Lipid metabolism</keyword>
<dbReference type="PANTHER" id="PTHR38764">
    <property type="entry name" value="ACYL CARRIER PROTEIN PHOSPHODIESTERASE"/>
    <property type="match status" value="1"/>
</dbReference>